<dbReference type="AlphaFoldDB" id="A0A7W8L9N6"/>
<name>A0A7W8L9N6_9BURK</name>
<dbReference type="Proteomes" id="UP000592820">
    <property type="component" value="Unassembled WGS sequence"/>
</dbReference>
<dbReference type="EMBL" id="JACHDE010000009">
    <property type="protein sequence ID" value="MBB5402653.1"/>
    <property type="molecule type" value="Genomic_DNA"/>
</dbReference>
<reference evidence="2 3" key="1">
    <citation type="submission" date="2020-08" db="EMBL/GenBank/DDBJ databases">
        <title>Genomic Encyclopedia of Type Strains, Phase IV (KMG-V): Genome sequencing to study the core and pangenomes of soil and plant-associated prokaryotes.</title>
        <authorList>
            <person name="Whitman W."/>
        </authorList>
    </citation>
    <scope>NUCLEOTIDE SEQUENCE [LARGE SCALE GENOMIC DNA]</scope>
    <source>
        <strain evidence="2 3">JPY162</strain>
    </source>
</reference>
<evidence type="ECO:0000313" key="3">
    <source>
        <dbReference type="Proteomes" id="UP000592820"/>
    </source>
</evidence>
<evidence type="ECO:0000313" key="2">
    <source>
        <dbReference type="EMBL" id="MBB5402653.1"/>
    </source>
</evidence>
<dbReference type="Pfam" id="PF07506">
    <property type="entry name" value="RepB"/>
    <property type="match status" value="1"/>
</dbReference>
<evidence type="ECO:0000259" key="1">
    <source>
        <dbReference type="Pfam" id="PF07506"/>
    </source>
</evidence>
<dbReference type="InterPro" id="IPR011111">
    <property type="entry name" value="Plasmid_RepB"/>
</dbReference>
<protein>
    <recommendedName>
        <fullName evidence="1">RepB plasmid partition domain-containing protein</fullName>
    </recommendedName>
</protein>
<organism evidence="2 3">
    <name type="scientific">Paraburkholderia youngii</name>
    <dbReference type="NCBI Taxonomy" id="2782701"/>
    <lineage>
        <taxon>Bacteria</taxon>
        <taxon>Pseudomonadati</taxon>
        <taxon>Pseudomonadota</taxon>
        <taxon>Betaproteobacteria</taxon>
        <taxon>Burkholderiales</taxon>
        <taxon>Burkholderiaceae</taxon>
        <taxon>Paraburkholderia</taxon>
    </lineage>
</organism>
<gene>
    <name evidence="2" type="ORF">HDG41_004739</name>
</gene>
<accession>A0A7W8L9N6</accession>
<proteinExistence type="predicted"/>
<comment type="caution">
    <text evidence="2">The sequence shown here is derived from an EMBL/GenBank/DDBJ whole genome shotgun (WGS) entry which is preliminary data.</text>
</comment>
<feature type="domain" description="RepB plasmid partition" evidence="1">
    <location>
        <begin position="2"/>
        <end position="112"/>
    </location>
</feature>
<sequence length="121" mass="13454">MICSEAAQLLGDRQFSPELSRVLRKMKPTRQVECVELMVAANNVTVSYAEALLVAAPAVLLVDGQKPKKLTGVSPEQMAKMEREMTNLQGQYRLVEQTYGQDVLNLVLAKGYPRAFNINDI</sequence>